<dbReference type="Proteomes" id="UP001430356">
    <property type="component" value="Unassembled WGS sequence"/>
</dbReference>
<dbReference type="PANTHER" id="PTHR36721:SF1">
    <property type="entry name" value="OS04G0446401 PROTEIN"/>
    <property type="match status" value="1"/>
</dbReference>
<comment type="caution">
    <text evidence="3">The sequence shown here is derived from an EMBL/GenBank/DDBJ whole genome shotgun (WGS) entry which is preliminary data.</text>
</comment>
<gene>
    <name evidence="3" type="ORF">NESM_000088400</name>
</gene>
<evidence type="ECO:0000313" key="4">
    <source>
        <dbReference type="Proteomes" id="UP001430356"/>
    </source>
</evidence>
<feature type="coiled-coil region" evidence="1">
    <location>
        <begin position="475"/>
        <end position="538"/>
    </location>
</feature>
<feature type="region of interest" description="Disordered" evidence="2">
    <location>
        <begin position="1"/>
        <end position="51"/>
    </location>
</feature>
<evidence type="ECO:0000313" key="3">
    <source>
        <dbReference type="EMBL" id="KAK7200346.1"/>
    </source>
</evidence>
<dbReference type="PANTHER" id="PTHR36721">
    <property type="entry name" value="PROLINE-RICH FAMILY PROTEIN"/>
    <property type="match status" value="1"/>
</dbReference>
<protein>
    <submittedName>
        <fullName evidence="3">Uncharacterized protein</fullName>
    </submittedName>
</protein>
<feature type="region of interest" description="Disordered" evidence="2">
    <location>
        <begin position="725"/>
        <end position="810"/>
    </location>
</feature>
<keyword evidence="1" id="KW-0175">Coiled coil</keyword>
<feature type="compositionally biased region" description="Low complexity" evidence="2">
    <location>
        <begin position="92"/>
        <end position="104"/>
    </location>
</feature>
<feature type="compositionally biased region" description="Acidic residues" evidence="2">
    <location>
        <begin position="622"/>
        <end position="633"/>
    </location>
</feature>
<keyword evidence="4" id="KW-1185">Reference proteome</keyword>
<feature type="region of interest" description="Disordered" evidence="2">
    <location>
        <begin position="67"/>
        <end position="241"/>
    </location>
</feature>
<feature type="compositionally biased region" description="Polar residues" evidence="2">
    <location>
        <begin position="231"/>
        <end position="241"/>
    </location>
</feature>
<dbReference type="EMBL" id="JAECZO010000005">
    <property type="protein sequence ID" value="KAK7200346.1"/>
    <property type="molecule type" value="Genomic_DNA"/>
</dbReference>
<feature type="compositionally biased region" description="Low complexity" evidence="2">
    <location>
        <begin position="634"/>
        <end position="645"/>
    </location>
</feature>
<evidence type="ECO:0000256" key="2">
    <source>
        <dbReference type="SAM" id="MobiDB-lite"/>
    </source>
</evidence>
<feature type="compositionally biased region" description="Pro residues" evidence="2">
    <location>
        <begin position="211"/>
        <end position="224"/>
    </location>
</feature>
<organism evidence="3 4">
    <name type="scientific">Novymonas esmeraldas</name>
    <dbReference type="NCBI Taxonomy" id="1808958"/>
    <lineage>
        <taxon>Eukaryota</taxon>
        <taxon>Discoba</taxon>
        <taxon>Euglenozoa</taxon>
        <taxon>Kinetoplastea</taxon>
        <taxon>Metakinetoplastina</taxon>
        <taxon>Trypanosomatida</taxon>
        <taxon>Trypanosomatidae</taxon>
        <taxon>Novymonas</taxon>
    </lineage>
</organism>
<feature type="region of interest" description="Disordered" evidence="2">
    <location>
        <begin position="425"/>
        <end position="459"/>
    </location>
</feature>
<evidence type="ECO:0000256" key="1">
    <source>
        <dbReference type="SAM" id="Coils"/>
    </source>
</evidence>
<feature type="compositionally biased region" description="Pro residues" evidence="2">
    <location>
        <begin position="171"/>
        <end position="182"/>
    </location>
</feature>
<sequence length="872" mass="93798">MADALRTGAPRAASSSSSSSSSTTTAPPEGTATEQYHPVQQLRSAAAAMPSTSDQYALYHARAHSYASDVDGGDDEDSLTMPAPAHVRRRAAPAPTASSAQQRQHAALYQPSHLSSPDINSGPGGAVVAPAAPRTGIVRSSGYHYSLRTTAPPLAHEQQQQQQQQVGERLSPPPPPPSPPQRRSPYQSPPSRSNPTTATSAAAAATVSSPRSPPPPPLLLPAPPHSAASGTPHSSSPTVQWQLSSPRGVLIEYASEAVSTLEQQYGDALQRLRTMQRLYDRLDTHNRTLASEAERVRRVSDTLQSGVAYHLRNSVRQARHEMKLLRQYVELVCSGYGHQLYALQQVVAEELPRLLGRHDPFTSLLPYGAEGRLRPVETRVSISAAGPLERAGSEAASTGATGLAQLHSRTRWWDAVSPYPALSRPISLDDTGAEAEEETAGDADAGDGGPATAAAPPRRRLLDAAQDTFEDSRECDASRRACREAQTALAAAQRRVVELEQATSNLENSHESRIAQLKAAHRAKEATLREEIALLRRRVDLTHAEAPPSDGALVTGAAGGPVVPVDVRQLAQLLRDLHLQPTPAAEHPSGGSAAAPSPDSASQRRRRSATETAPRVPHAVHEDEEEEDVDDASDTITTTHSSSTSRARRHRAVAAHTWRSASTASTEEDDDEDEDAHRLVSRHGTLRDETRLGTVRDGGLHVPQRYSTVAAARRVERARRVLGCEPREDERQRQRGRESARGRPETPRSLAYDRLVGGTQRVGSHALTTERSTTAARSRSRQRVDADHYTSPQRRVGSPRHHHHGTGGVADPALLQSLLSQLAAMSAQGEPPRAAAAAAAPVQRSRQSLDVKAERVAQGLWAQKVLKERSAL</sequence>
<feature type="compositionally biased region" description="Low complexity" evidence="2">
    <location>
        <begin position="1"/>
        <end position="34"/>
    </location>
</feature>
<dbReference type="AlphaFoldDB" id="A0AAW0F3Y4"/>
<feature type="compositionally biased region" description="Basic and acidic residues" evidence="2">
    <location>
        <begin position="725"/>
        <end position="746"/>
    </location>
</feature>
<reference evidence="3 4" key="1">
    <citation type="journal article" date="2021" name="MBio">
        <title>A New Model Trypanosomatid, Novymonas esmeraldas: Genomic Perception of Its 'Candidatus Pandoraea novymonadis' Endosymbiont.</title>
        <authorList>
            <person name="Zakharova A."/>
            <person name="Saura A."/>
            <person name="Butenko A."/>
            <person name="Podesvova L."/>
            <person name="Warmusova S."/>
            <person name="Kostygov A.Y."/>
            <person name="Nenarokova A."/>
            <person name="Lukes J."/>
            <person name="Opperdoes F.R."/>
            <person name="Yurchenko V."/>
        </authorList>
    </citation>
    <scope>NUCLEOTIDE SEQUENCE [LARGE SCALE GENOMIC DNA]</scope>
    <source>
        <strain evidence="3 4">E262AT.01</strain>
    </source>
</reference>
<name>A0AAW0F3Y4_9TRYP</name>
<feature type="compositionally biased region" description="Low complexity" evidence="2">
    <location>
        <begin position="583"/>
        <end position="601"/>
    </location>
</feature>
<feature type="compositionally biased region" description="Low complexity" evidence="2">
    <location>
        <begin position="766"/>
        <end position="777"/>
    </location>
</feature>
<feature type="compositionally biased region" description="Acidic residues" evidence="2">
    <location>
        <begin position="431"/>
        <end position="445"/>
    </location>
</feature>
<feature type="compositionally biased region" description="Low complexity" evidence="2">
    <location>
        <begin position="183"/>
        <end position="210"/>
    </location>
</feature>
<feature type="region of interest" description="Disordered" evidence="2">
    <location>
        <begin position="581"/>
        <end position="678"/>
    </location>
</feature>
<accession>A0AAW0F3Y4</accession>
<proteinExistence type="predicted"/>